<gene>
    <name evidence="2" type="ordered locus">AM1_H0072</name>
</gene>
<dbReference type="SUPFAM" id="SSF52540">
    <property type="entry name" value="P-loop containing nucleoside triphosphate hydrolases"/>
    <property type="match status" value="1"/>
</dbReference>
<dbReference type="CDD" id="cd02042">
    <property type="entry name" value="ParAB_family"/>
    <property type="match status" value="1"/>
</dbReference>
<evidence type="ECO:0000313" key="3">
    <source>
        <dbReference type="Proteomes" id="UP000000268"/>
    </source>
</evidence>
<organism evidence="2 3">
    <name type="scientific">Acaryochloris marina (strain MBIC 11017)</name>
    <dbReference type="NCBI Taxonomy" id="329726"/>
    <lineage>
        <taxon>Bacteria</taxon>
        <taxon>Bacillati</taxon>
        <taxon>Cyanobacteriota</taxon>
        <taxon>Cyanophyceae</taxon>
        <taxon>Acaryochloridales</taxon>
        <taxon>Acaryochloridaceae</taxon>
        <taxon>Acaryochloris</taxon>
    </lineage>
</organism>
<name>A8ZQY6_ACAM1</name>
<dbReference type="Gene3D" id="3.40.50.300">
    <property type="entry name" value="P-loop containing nucleotide triphosphate hydrolases"/>
    <property type="match status" value="1"/>
</dbReference>
<dbReference type="OrthoDB" id="9815116at2"/>
<keyword evidence="2" id="KW-0614">Plasmid</keyword>
<dbReference type="InterPro" id="IPR027417">
    <property type="entry name" value="P-loop_NTPase"/>
</dbReference>
<sequence>MLKLMPKISEHALAELKLQLDSRPTVRGSGDEGNVVTPIIEKLLVTLEFGQLDRVPQFKANSSPSRKSDIACRYPDKEGNNFFQQQKDPFLLVELKSTGQQLSLNSPHYWKAFAQLKEQLLGNNAMSAHFGLISNGWELQLFKRFHKVVHPATSILSLNTQNAQEVSNCLLRILQEDKRGIIIGVYNNKGGIGKTTLTTNLGIVLAQSQKKVLLVDFDPNQADLTDSLQQPVVEGKVWNFLKGKVPGKAIIQHCSFSQGKQQVQFDLIPADKSFLESHDVKIQQEIRLEFLRNRLKELSKDYDYILIDMPPNWRWFAQAGVQASDTLLVPASHIDRASLRNLEALVTNFIPQVNQRRAALEEGGPNLLPLVLNQYQHTDAQARNCYRYLADIVAKNNEWKDAFNNFFYMPPKRFRRGQHCFELPYKIEICRAPLEGPKYVPAPLRYRRAKQVYEHLIREVLL</sequence>
<dbReference type="KEGG" id="amr:AM1_H0072"/>
<dbReference type="InterPro" id="IPR050678">
    <property type="entry name" value="DNA_Partitioning_ATPase"/>
</dbReference>
<feature type="domain" description="AAA" evidence="1">
    <location>
        <begin position="182"/>
        <end position="354"/>
    </location>
</feature>
<reference evidence="2 3" key="1">
    <citation type="journal article" date="2008" name="Proc. Natl. Acad. Sci. U.S.A.">
        <title>Niche adaptation and genome expansion in the chlorophyll d-producing cyanobacterium Acaryochloris marina.</title>
        <authorList>
            <person name="Swingley W.D."/>
            <person name="Chen M."/>
            <person name="Cheung P.C."/>
            <person name="Conrad A.L."/>
            <person name="Dejesa L.C."/>
            <person name="Hao J."/>
            <person name="Honchak B.M."/>
            <person name="Karbach L.E."/>
            <person name="Kurdoglu A."/>
            <person name="Lahiri S."/>
            <person name="Mastrian S.D."/>
            <person name="Miyashita H."/>
            <person name="Page L."/>
            <person name="Ramakrishna P."/>
            <person name="Satoh S."/>
            <person name="Sattley W.M."/>
            <person name="Shimada Y."/>
            <person name="Taylor H.L."/>
            <person name="Tomo T."/>
            <person name="Tsuchiya T."/>
            <person name="Wang Z.T."/>
            <person name="Raymond J."/>
            <person name="Mimuro M."/>
            <person name="Blankenship R.E."/>
            <person name="Touchman J.W."/>
        </authorList>
    </citation>
    <scope>NUCLEOTIDE SEQUENCE [LARGE SCALE GENOMIC DNA]</scope>
    <source>
        <strain evidence="3">MBIC 11017</strain>
        <plasmid evidence="3">Plasmid pREB8</plasmid>
    </source>
</reference>
<protein>
    <recommendedName>
        <fullName evidence="1">AAA domain-containing protein</fullName>
    </recommendedName>
</protein>
<keyword evidence="3" id="KW-1185">Reference proteome</keyword>
<dbReference type="EMBL" id="CP000845">
    <property type="protein sequence ID" value="ABW33422.1"/>
    <property type="molecule type" value="Genomic_DNA"/>
</dbReference>
<geneLocation type="plasmid" evidence="2 3">
    <name>pREB8</name>
</geneLocation>
<dbReference type="PANTHER" id="PTHR13696">
    <property type="entry name" value="P-LOOP CONTAINING NUCLEOSIDE TRIPHOSPHATE HYDROLASE"/>
    <property type="match status" value="1"/>
</dbReference>
<dbReference type="PANTHER" id="PTHR13696:SF99">
    <property type="entry name" value="COBYRINIC ACID AC-DIAMIDE SYNTHASE"/>
    <property type="match status" value="1"/>
</dbReference>
<dbReference type="HOGENOM" id="CLU_608136_0_0_3"/>
<dbReference type="AlphaFoldDB" id="A8ZQY6"/>
<dbReference type="Pfam" id="PF13614">
    <property type="entry name" value="AAA_31"/>
    <property type="match status" value="1"/>
</dbReference>
<proteinExistence type="predicted"/>
<evidence type="ECO:0000259" key="1">
    <source>
        <dbReference type="Pfam" id="PF13614"/>
    </source>
</evidence>
<dbReference type="Proteomes" id="UP000000268">
    <property type="component" value="Plasmid pREB8"/>
</dbReference>
<dbReference type="InterPro" id="IPR025669">
    <property type="entry name" value="AAA_dom"/>
</dbReference>
<evidence type="ECO:0000313" key="2">
    <source>
        <dbReference type="EMBL" id="ABW33422.1"/>
    </source>
</evidence>
<accession>A8ZQY6</accession>